<dbReference type="AlphaFoldDB" id="A0A2T4JPR9"/>
<dbReference type="Proteomes" id="UP000241010">
    <property type="component" value="Unassembled WGS sequence"/>
</dbReference>
<dbReference type="EMBL" id="PZKG01000160">
    <property type="protein sequence ID" value="PTE19932.1"/>
    <property type="molecule type" value="Genomic_DNA"/>
</dbReference>
<sequence length="82" mass="8884">MDHASGMTTVSQICDLIGRQTLAHELRVGRTAISNAAVDGRFPAKWYVVVKQHCDALGVACPTELFRFAEPTLAPQSQEAAE</sequence>
<protein>
    <submittedName>
        <fullName evidence="1">Uncharacterized protein</fullName>
    </submittedName>
</protein>
<organism evidence="1 2">
    <name type="scientific">Cereibacter changlensis JA139</name>
    <dbReference type="NCBI Taxonomy" id="1188249"/>
    <lineage>
        <taxon>Bacteria</taxon>
        <taxon>Pseudomonadati</taxon>
        <taxon>Pseudomonadota</taxon>
        <taxon>Alphaproteobacteria</taxon>
        <taxon>Rhodobacterales</taxon>
        <taxon>Paracoccaceae</taxon>
        <taxon>Cereibacter</taxon>
    </lineage>
</organism>
<name>A0A2T4JPR9_9RHOB</name>
<evidence type="ECO:0000313" key="1">
    <source>
        <dbReference type="EMBL" id="PTE19932.1"/>
    </source>
</evidence>
<evidence type="ECO:0000313" key="2">
    <source>
        <dbReference type="Proteomes" id="UP000241010"/>
    </source>
</evidence>
<reference evidence="1 2" key="1">
    <citation type="submission" date="2018-03" db="EMBL/GenBank/DDBJ databases">
        <title>Cereibacter changlensis.</title>
        <authorList>
            <person name="Meyer T.E."/>
            <person name="Miller S."/>
            <person name="Lodha T."/>
            <person name="Gandham S."/>
            <person name="Chintalapati S."/>
            <person name="Chintalapati V.R."/>
        </authorList>
    </citation>
    <scope>NUCLEOTIDE SEQUENCE [LARGE SCALE GENOMIC DNA]</scope>
    <source>
        <strain evidence="1 2">JA139</strain>
    </source>
</reference>
<gene>
    <name evidence="1" type="ORF">C5F48_20295</name>
</gene>
<accession>A0A2T4JPR9</accession>
<comment type="caution">
    <text evidence="1">The sequence shown here is derived from an EMBL/GenBank/DDBJ whole genome shotgun (WGS) entry which is preliminary data.</text>
</comment>
<dbReference type="OrthoDB" id="7875601at2"/>
<proteinExistence type="predicted"/>
<keyword evidence="2" id="KW-1185">Reference proteome</keyword>